<dbReference type="AlphaFoldDB" id="A0A1G2U2A7"/>
<name>A0A1G2U2A7_9BACT</name>
<dbReference type="InterPro" id="IPR003616">
    <property type="entry name" value="Post-SET_dom"/>
</dbReference>
<evidence type="ECO:0000313" key="6">
    <source>
        <dbReference type="Proteomes" id="UP000179283"/>
    </source>
</evidence>
<comment type="caution">
    <text evidence="5">The sequence shown here is derived from an EMBL/GenBank/DDBJ whole genome shotgun (WGS) entry which is preliminary data.</text>
</comment>
<dbReference type="InterPro" id="IPR001214">
    <property type="entry name" value="SET_dom"/>
</dbReference>
<feature type="domain" description="SET" evidence="3">
    <location>
        <begin position="2"/>
        <end position="102"/>
    </location>
</feature>
<dbReference type="PROSITE" id="PS50868">
    <property type="entry name" value="POST_SET"/>
    <property type="match status" value="1"/>
</dbReference>
<gene>
    <name evidence="5" type="ORF">A2920_03070</name>
</gene>
<dbReference type="InterPro" id="IPR046341">
    <property type="entry name" value="SET_dom_sf"/>
</dbReference>
<accession>A0A1G2U2A7</accession>
<reference evidence="5 6" key="1">
    <citation type="journal article" date="2016" name="Nat. Commun.">
        <title>Thousands of microbial genomes shed light on interconnected biogeochemical processes in an aquifer system.</title>
        <authorList>
            <person name="Anantharaman K."/>
            <person name="Brown C.T."/>
            <person name="Hug L.A."/>
            <person name="Sharon I."/>
            <person name="Castelle C.J."/>
            <person name="Probst A.J."/>
            <person name="Thomas B.C."/>
            <person name="Singh A."/>
            <person name="Wilkins M.J."/>
            <person name="Karaoz U."/>
            <person name="Brodie E.L."/>
            <person name="Williams K.H."/>
            <person name="Hubbard S.S."/>
            <person name="Banfield J.F."/>
        </authorList>
    </citation>
    <scope>NUCLEOTIDE SEQUENCE [LARGE SCALE GENOMIC DNA]</scope>
</reference>
<dbReference type="EMBL" id="MHWD01000017">
    <property type="protein sequence ID" value="OHB03661.1"/>
    <property type="molecule type" value="Genomic_DNA"/>
</dbReference>
<evidence type="ECO:0000259" key="3">
    <source>
        <dbReference type="PROSITE" id="PS50280"/>
    </source>
</evidence>
<evidence type="ECO:0000313" key="5">
    <source>
        <dbReference type="EMBL" id="OHB03661.1"/>
    </source>
</evidence>
<organism evidence="5 6">
    <name type="scientific">Candidatus Zambryskibacteria bacterium RIFCSPLOWO2_01_FULL_43_17</name>
    <dbReference type="NCBI Taxonomy" id="1802760"/>
    <lineage>
        <taxon>Bacteria</taxon>
        <taxon>Candidatus Zambryskiibacteriota</taxon>
    </lineage>
</organism>
<dbReference type="Gene3D" id="2.170.270.10">
    <property type="entry name" value="SET domain"/>
    <property type="match status" value="1"/>
</dbReference>
<evidence type="ECO:0000256" key="2">
    <source>
        <dbReference type="ARBA" id="ARBA00022691"/>
    </source>
</evidence>
<dbReference type="InterPro" id="IPR053201">
    <property type="entry name" value="Flavunoidine_N-MTase"/>
</dbReference>
<dbReference type="PROSITE" id="PS50280">
    <property type="entry name" value="SET"/>
    <property type="match status" value="1"/>
</dbReference>
<evidence type="ECO:0000259" key="4">
    <source>
        <dbReference type="PROSITE" id="PS50868"/>
    </source>
</evidence>
<feature type="domain" description="Post-SET" evidence="4">
    <location>
        <begin position="110"/>
        <end position="126"/>
    </location>
</feature>
<sequence>MKHFYVGNSGIEGRGLIAGENIPKGSVITRILGPLKFKINRNKKDALSNPDWVGVKKNIWIDPLRPHKFLNHSCNPNAGMRGLTIISTRNIKEGEEITVDYSTIEGDERWEMSCSCGERNCRKIIRSIEFLTPEQFSAIPYIPAYFKKVYSKRNKKDV</sequence>
<dbReference type="PANTHER" id="PTHR12350:SF19">
    <property type="entry name" value="SET DOMAIN-CONTAINING PROTEIN"/>
    <property type="match status" value="1"/>
</dbReference>
<protein>
    <recommendedName>
        <fullName evidence="7">SET domain-containing protein</fullName>
    </recommendedName>
</protein>
<dbReference type="SUPFAM" id="SSF82199">
    <property type="entry name" value="SET domain"/>
    <property type="match status" value="1"/>
</dbReference>
<dbReference type="Pfam" id="PF00856">
    <property type="entry name" value="SET"/>
    <property type="match status" value="1"/>
</dbReference>
<dbReference type="SMART" id="SM00317">
    <property type="entry name" value="SET"/>
    <property type="match status" value="1"/>
</dbReference>
<dbReference type="Proteomes" id="UP000179283">
    <property type="component" value="Unassembled WGS sequence"/>
</dbReference>
<dbReference type="GO" id="GO:0016740">
    <property type="term" value="F:transferase activity"/>
    <property type="evidence" value="ECO:0007669"/>
    <property type="project" value="UniProtKB-KW"/>
</dbReference>
<evidence type="ECO:0008006" key="7">
    <source>
        <dbReference type="Google" id="ProtNLM"/>
    </source>
</evidence>
<keyword evidence="1" id="KW-0808">Transferase</keyword>
<evidence type="ECO:0000256" key="1">
    <source>
        <dbReference type="ARBA" id="ARBA00022679"/>
    </source>
</evidence>
<keyword evidence="2" id="KW-0949">S-adenosyl-L-methionine</keyword>
<proteinExistence type="predicted"/>
<dbReference type="PANTHER" id="PTHR12350">
    <property type="entry name" value="HISTONE-LYSINE N-METHYLTRANSFERASE-RELATED"/>
    <property type="match status" value="1"/>
</dbReference>